<feature type="binding site" evidence="5">
    <location>
        <position position="112"/>
    </location>
    <ligand>
        <name>substrate</name>
    </ligand>
</feature>
<name>A0A0B6ZQ16_9EUPU</name>
<evidence type="ECO:0000256" key="4">
    <source>
        <dbReference type="PIRSR" id="PIRSR000097-1"/>
    </source>
</evidence>
<organism evidence="8">
    <name type="scientific">Arion vulgaris</name>
    <dbReference type="NCBI Taxonomy" id="1028688"/>
    <lineage>
        <taxon>Eukaryota</taxon>
        <taxon>Metazoa</taxon>
        <taxon>Spiralia</taxon>
        <taxon>Lophotrochozoa</taxon>
        <taxon>Mollusca</taxon>
        <taxon>Gastropoda</taxon>
        <taxon>Heterobranchia</taxon>
        <taxon>Euthyneura</taxon>
        <taxon>Panpulmonata</taxon>
        <taxon>Eupulmonata</taxon>
        <taxon>Stylommatophora</taxon>
        <taxon>Helicina</taxon>
        <taxon>Arionoidea</taxon>
        <taxon>Arionidae</taxon>
        <taxon>Arion</taxon>
    </lineage>
</organism>
<dbReference type="Pfam" id="PF00248">
    <property type="entry name" value="Aldo_ket_red"/>
    <property type="match status" value="1"/>
</dbReference>
<dbReference type="PANTHER" id="PTHR43827">
    <property type="entry name" value="2,5-DIKETO-D-GLUCONIC ACID REDUCTASE"/>
    <property type="match status" value="1"/>
</dbReference>
<dbReference type="PROSITE" id="PS00798">
    <property type="entry name" value="ALDOKETO_REDUCTASE_1"/>
    <property type="match status" value="1"/>
</dbReference>
<keyword evidence="3" id="KW-0560">Oxidoreductase</keyword>
<dbReference type="EMBL" id="HACG01022965">
    <property type="protein sequence ID" value="CEK69830.1"/>
    <property type="molecule type" value="Transcribed_RNA"/>
</dbReference>
<dbReference type="InterPro" id="IPR018170">
    <property type="entry name" value="Aldo/ket_reductase_CS"/>
</dbReference>
<dbReference type="SUPFAM" id="SSF51430">
    <property type="entry name" value="NAD(P)-linked oxidoreductase"/>
    <property type="match status" value="1"/>
</dbReference>
<dbReference type="PIRSF" id="PIRSF000097">
    <property type="entry name" value="AKR"/>
    <property type="match status" value="1"/>
</dbReference>
<reference evidence="8" key="1">
    <citation type="submission" date="2014-12" db="EMBL/GenBank/DDBJ databases">
        <title>Insight into the proteome of Arion vulgaris.</title>
        <authorList>
            <person name="Aradska J."/>
            <person name="Bulat T."/>
            <person name="Smidak R."/>
            <person name="Sarate P."/>
            <person name="Gangsoo J."/>
            <person name="Sialana F."/>
            <person name="Bilban M."/>
            <person name="Lubec G."/>
        </authorList>
    </citation>
    <scope>NUCLEOTIDE SEQUENCE</scope>
    <source>
        <tissue evidence="8">Skin</tissue>
    </source>
</reference>
<dbReference type="InterPro" id="IPR036812">
    <property type="entry name" value="NAD(P)_OxRdtase_dom_sf"/>
</dbReference>
<evidence type="ECO:0000313" key="8">
    <source>
        <dbReference type="EMBL" id="CEK69830.1"/>
    </source>
</evidence>
<protein>
    <recommendedName>
        <fullName evidence="7">NADP-dependent oxidoreductase domain-containing protein</fullName>
    </recommendedName>
</protein>
<accession>A0A0B6ZQ16</accession>
<keyword evidence="2" id="KW-0521">NADP</keyword>
<evidence type="ECO:0000256" key="1">
    <source>
        <dbReference type="ARBA" id="ARBA00007905"/>
    </source>
</evidence>
<feature type="site" description="Lowers pKa of active site Tyr" evidence="6">
    <location>
        <position position="79"/>
    </location>
</feature>
<evidence type="ECO:0000256" key="5">
    <source>
        <dbReference type="PIRSR" id="PIRSR000097-2"/>
    </source>
</evidence>
<dbReference type="CDD" id="cd19136">
    <property type="entry name" value="AKR_DrGR-like"/>
    <property type="match status" value="1"/>
</dbReference>
<evidence type="ECO:0000256" key="2">
    <source>
        <dbReference type="ARBA" id="ARBA00022857"/>
    </source>
</evidence>
<feature type="active site" description="Proton donor" evidence="4">
    <location>
        <position position="50"/>
    </location>
</feature>
<dbReference type="InterPro" id="IPR023210">
    <property type="entry name" value="NADP_OxRdtase_dom"/>
</dbReference>
<dbReference type="PRINTS" id="PR00069">
    <property type="entry name" value="ALDKETRDTASE"/>
</dbReference>
<dbReference type="PROSITE" id="PS00062">
    <property type="entry name" value="ALDOKETO_REDUCTASE_2"/>
    <property type="match status" value="1"/>
</dbReference>
<evidence type="ECO:0000259" key="7">
    <source>
        <dbReference type="Pfam" id="PF00248"/>
    </source>
</evidence>
<comment type="similarity">
    <text evidence="1">Belongs to the aldo/keto reductase family.</text>
</comment>
<dbReference type="FunFam" id="3.20.20.100:FF:000002">
    <property type="entry name" value="2,5-diketo-D-gluconic acid reductase A"/>
    <property type="match status" value="1"/>
</dbReference>
<dbReference type="InterPro" id="IPR020471">
    <property type="entry name" value="AKR"/>
</dbReference>
<feature type="domain" description="NADP-dependent oxidoreductase" evidence="7">
    <location>
        <begin position="16"/>
        <end position="277"/>
    </location>
</feature>
<gene>
    <name evidence="8" type="primary">ORF71755</name>
</gene>
<proteinExistence type="inferred from homology"/>
<dbReference type="AlphaFoldDB" id="A0A0B6ZQ16"/>
<sequence length="290" mass="32566">MATMIELFGGYKMPIIGFGTYKMQGYDLLKTAIDAALKSGYRSFDTASVYRNEQDIGKILKELLPKYGLQRKDIFITSKLAPYEQGKGNALSACLGSLQRLDCDYLDLYLIHWPGSSKLQPGDVKQKQFRQESWLELEEAHKQGKVRSLGVSNYLPSHIAELISYCHVRPVVLQTEYHPHLVQISVKKACEEHGIHLQAYSSLGTSGADNKVLSDPVVLAIAQETKKSKAQVLLRWAVQQNIGVLPMSTNPAHIADNIDIFSFSLTDQQMNRLSELDKQAHYCWDPTHVA</sequence>
<evidence type="ECO:0000256" key="6">
    <source>
        <dbReference type="PIRSR" id="PIRSR000097-3"/>
    </source>
</evidence>
<evidence type="ECO:0000256" key="3">
    <source>
        <dbReference type="ARBA" id="ARBA00023002"/>
    </source>
</evidence>
<dbReference type="GO" id="GO:0016616">
    <property type="term" value="F:oxidoreductase activity, acting on the CH-OH group of donors, NAD or NADP as acceptor"/>
    <property type="evidence" value="ECO:0007669"/>
    <property type="project" value="UniProtKB-ARBA"/>
</dbReference>
<dbReference type="Gene3D" id="3.20.20.100">
    <property type="entry name" value="NADP-dependent oxidoreductase domain"/>
    <property type="match status" value="1"/>
</dbReference>
<dbReference type="PANTHER" id="PTHR43827:SF3">
    <property type="entry name" value="NADP-DEPENDENT OXIDOREDUCTASE DOMAIN-CONTAINING PROTEIN"/>
    <property type="match status" value="1"/>
</dbReference>